<feature type="transmembrane region" description="Helical" evidence="5">
    <location>
        <begin position="48"/>
        <end position="77"/>
    </location>
</feature>
<dbReference type="CDD" id="cd00637">
    <property type="entry name" value="7tm_classA_rhodopsin-like"/>
    <property type="match status" value="1"/>
</dbReference>
<sequence length="155" mass="17848">MVGKILGAVNIMLWKVCIYSHLAIALHRVLAISFPLKVAGLLTVKNTSFVVLVCWMLSFSHVIQYFFTTCFIFFNTVNWTWSASDECRDFISAFVDFYIPVPVVILIIVLDCITLIRLKVEDNEKKSQSPEGIRSNVAERKKREMEARIYKQVTH</sequence>
<dbReference type="PANTHER" id="PTHR23017">
    <property type="entry name" value="SERPENTINE RECEPTOR, CLASS X"/>
    <property type="match status" value="1"/>
</dbReference>
<comment type="caution">
    <text evidence="7">The sequence shown here is derived from an EMBL/GenBank/DDBJ whole genome shotgun (WGS) entry which is preliminary data.</text>
</comment>
<dbReference type="InterPro" id="IPR019430">
    <property type="entry name" value="7TM_GPCR_serpentine_rcpt_Srx"/>
</dbReference>
<reference evidence="7" key="1">
    <citation type="submission" date="2021-06" db="EMBL/GenBank/DDBJ databases">
        <title>Parelaphostrongylus tenuis whole genome reference sequence.</title>
        <authorList>
            <person name="Garwood T.J."/>
            <person name="Larsen P.A."/>
            <person name="Fountain-Jones N.M."/>
            <person name="Garbe J.R."/>
            <person name="Macchietto M.G."/>
            <person name="Kania S.A."/>
            <person name="Gerhold R.W."/>
            <person name="Richards J.E."/>
            <person name="Wolf T.M."/>
        </authorList>
    </citation>
    <scope>NUCLEOTIDE SEQUENCE</scope>
    <source>
        <strain evidence="7">MNPRO001-30</strain>
        <tissue evidence="7">Meninges</tissue>
    </source>
</reference>
<dbReference type="Proteomes" id="UP001196413">
    <property type="component" value="Unassembled WGS sequence"/>
</dbReference>
<dbReference type="GO" id="GO:0016020">
    <property type="term" value="C:membrane"/>
    <property type="evidence" value="ECO:0007669"/>
    <property type="project" value="UniProtKB-SubCell"/>
</dbReference>
<dbReference type="Pfam" id="PF10328">
    <property type="entry name" value="7TM_GPCR_Srx"/>
    <property type="match status" value="1"/>
</dbReference>
<name>A0AAD5NBA4_PARTN</name>
<dbReference type="InterPro" id="IPR017452">
    <property type="entry name" value="GPCR_Rhodpsn_7TM"/>
</dbReference>
<gene>
    <name evidence="7" type="ORF">KIN20_024625</name>
</gene>
<feature type="transmembrane region" description="Helical" evidence="5">
    <location>
        <begin position="12"/>
        <end position="36"/>
    </location>
</feature>
<keyword evidence="2 5" id="KW-0812">Transmembrane</keyword>
<dbReference type="PROSITE" id="PS50262">
    <property type="entry name" value="G_PROTEIN_RECEP_F1_2"/>
    <property type="match status" value="1"/>
</dbReference>
<comment type="subcellular location">
    <subcellularLocation>
        <location evidence="1">Membrane</location>
    </subcellularLocation>
</comment>
<evidence type="ECO:0000256" key="4">
    <source>
        <dbReference type="ARBA" id="ARBA00023136"/>
    </source>
</evidence>
<dbReference type="EMBL" id="JAHQIW010004999">
    <property type="protein sequence ID" value="KAJ1364504.1"/>
    <property type="molecule type" value="Genomic_DNA"/>
</dbReference>
<dbReference type="PANTHER" id="PTHR23017:SF3">
    <property type="entry name" value="G-PROTEIN COUPLED RECEPTORS FAMILY 1 PROFILE DOMAIN-CONTAINING PROTEIN"/>
    <property type="match status" value="1"/>
</dbReference>
<evidence type="ECO:0000259" key="6">
    <source>
        <dbReference type="PROSITE" id="PS50262"/>
    </source>
</evidence>
<feature type="transmembrane region" description="Helical" evidence="5">
    <location>
        <begin position="97"/>
        <end position="118"/>
    </location>
</feature>
<organism evidence="7 8">
    <name type="scientific">Parelaphostrongylus tenuis</name>
    <name type="common">Meningeal worm</name>
    <dbReference type="NCBI Taxonomy" id="148309"/>
    <lineage>
        <taxon>Eukaryota</taxon>
        <taxon>Metazoa</taxon>
        <taxon>Ecdysozoa</taxon>
        <taxon>Nematoda</taxon>
        <taxon>Chromadorea</taxon>
        <taxon>Rhabditida</taxon>
        <taxon>Rhabditina</taxon>
        <taxon>Rhabditomorpha</taxon>
        <taxon>Strongyloidea</taxon>
        <taxon>Metastrongylidae</taxon>
        <taxon>Parelaphostrongylus</taxon>
    </lineage>
</organism>
<protein>
    <recommendedName>
        <fullName evidence="6">G-protein coupled receptors family 1 profile domain-containing protein</fullName>
    </recommendedName>
</protein>
<evidence type="ECO:0000256" key="3">
    <source>
        <dbReference type="ARBA" id="ARBA00022989"/>
    </source>
</evidence>
<feature type="domain" description="G-protein coupled receptors family 1 profile" evidence="6">
    <location>
        <begin position="1"/>
        <end position="155"/>
    </location>
</feature>
<evidence type="ECO:0000256" key="1">
    <source>
        <dbReference type="ARBA" id="ARBA00004370"/>
    </source>
</evidence>
<evidence type="ECO:0000256" key="5">
    <source>
        <dbReference type="SAM" id="Phobius"/>
    </source>
</evidence>
<evidence type="ECO:0000313" key="7">
    <source>
        <dbReference type="EMBL" id="KAJ1364504.1"/>
    </source>
</evidence>
<dbReference type="SUPFAM" id="SSF81321">
    <property type="entry name" value="Family A G protein-coupled receptor-like"/>
    <property type="match status" value="1"/>
</dbReference>
<keyword evidence="8" id="KW-1185">Reference proteome</keyword>
<evidence type="ECO:0000256" key="2">
    <source>
        <dbReference type="ARBA" id="ARBA00022692"/>
    </source>
</evidence>
<evidence type="ECO:0000313" key="8">
    <source>
        <dbReference type="Proteomes" id="UP001196413"/>
    </source>
</evidence>
<keyword evidence="3 5" id="KW-1133">Transmembrane helix</keyword>
<keyword evidence="4 5" id="KW-0472">Membrane</keyword>
<dbReference type="Gene3D" id="1.20.1070.10">
    <property type="entry name" value="Rhodopsin 7-helix transmembrane proteins"/>
    <property type="match status" value="1"/>
</dbReference>
<dbReference type="AlphaFoldDB" id="A0AAD5NBA4"/>
<proteinExistence type="predicted"/>
<accession>A0AAD5NBA4</accession>